<keyword evidence="4" id="KW-1185">Reference proteome</keyword>
<dbReference type="STRING" id="1852522.SAMN06295960_4042"/>
<dbReference type="InterPro" id="IPR002645">
    <property type="entry name" value="STAS_dom"/>
</dbReference>
<dbReference type="NCBIfam" id="TIGR00377">
    <property type="entry name" value="ant_ant_sig"/>
    <property type="match status" value="1"/>
</dbReference>
<dbReference type="Gene3D" id="3.30.750.24">
    <property type="entry name" value="STAS domain"/>
    <property type="match status" value="1"/>
</dbReference>
<dbReference type="CDD" id="cd07043">
    <property type="entry name" value="STAS_anti-anti-sigma_factors"/>
    <property type="match status" value="1"/>
</dbReference>
<comment type="similarity">
    <text evidence="1 2">Belongs to the anti-sigma-factor antagonist family.</text>
</comment>
<dbReference type="PROSITE" id="PS50801">
    <property type="entry name" value="STAS"/>
    <property type="match status" value="1"/>
</dbReference>
<dbReference type="OrthoDB" id="9793697at2"/>
<dbReference type="GO" id="GO:0043856">
    <property type="term" value="F:anti-sigma factor antagonist activity"/>
    <property type="evidence" value="ECO:0007669"/>
    <property type="project" value="InterPro"/>
</dbReference>
<dbReference type="InterPro" id="IPR003658">
    <property type="entry name" value="Anti-sigma_ant"/>
</dbReference>
<sequence length="105" mass="11486">MNGKKFNVETTQEGNQLTVFLQGELDLAAASEFRSFMEPLANDGEVSLILDLSKLTYIDSTGIGILISILKARSEMNAPLQVVHIPAQVQKLFDMIGISKFLASN</sequence>
<dbReference type="AlphaFoldDB" id="A0A1X7LQF5"/>
<dbReference type="RefSeq" id="WP_085497301.1">
    <property type="nucleotide sequence ID" value="NZ_FXAZ01000006.1"/>
</dbReference>
<reference evidence="3 4" key="1">
    <citation type="submission" date="2017-04" db="EMBL/GenBank/DDBJ databases">
        <authorList>
            <person name="Afonso C.L."/>
            <person name="Miller P.J."/>
            <person name="Scott M.A."/>
            <person name="Spackman E."/>
            <person name="Goraichik I."/>
            <person name="Dimitrov K.M."/>
            <person name="Suarez D.L."/>
            <person name="Swayne D.E."/>
        </authorList>
    </citation>
    <scope>NUCLEOTIDE SEQUENCE [LARGE SCALE GENOMIC DNA]</scope>
    <source>
        <strain evidence="3 4">11</strain>
    </source>
</reference>
<evidence type="ECO:0000256" key="1">
    <source>
        <dbReference type="ARBA" id="ARBA00009013"/>
    </source>
</evidence>
<protein>
    <recommendedName>
        <fullName evidence="2">Anti-sigma factor antagonist</fullName>
    </recommendedName>
</protein>
<dbReference type="Pfam" id="PF01740">
    <property type="entry name" value="STAS"/>
    <property type="match status" value="1"/>
</dbReference>
<evidence type="ECO:0000256" key="2">
    <source>
        <dbReference type="RuleBase" id="RU003749"/>
    </source>
</evidence>
<dbReference type="PANTHER" id="PTHR33495">
    <property type="entry name" value="ANTI-SIGMA FACTOR ANTAGONIST TM_1081-RELATED-RELATED"/>
    <property type="match status" value="1"/>
</dbReference>
<evidence type="ECO:0000313" key="4">
    <source>
        <dbReference type="Proteomes" id="UP000193834"/>
    </source>
</evidence>
<name>A0A1X7LQF5_9BACL</name>
<accession>A0A1X7LQF5</accession>
<dbReference type="SUPFAM" id="SSF52091">
    <property type="entry name" value="SpoIIaa-like"/>
    <property type="match status" value="1"/>
</dbReference>
<organism evidence="3 4">
    <name type="scientific">Paenibacillus aquistagni</name>
    <dbReference type="NCBI Taxonomy" id="1852522"/>
    <lineage>
        <taxon>Bacteria</taxon>
        <taxon>Bacillati</taxon>
        <taxon>Bacillota</taxon>
        <taxon>Bacilli</taxon>
        <taxon>Bacillales</taxon>
        <taxon>Paenibacillaceae</taxon>
        <taxon>Paenibacillus</taxon>
    </lineage>
</organism>
<proteinExistence type="inferred from homology"/>
<evidence type="ECO:0000313" key="3">
    <source>
        <dbReference type="EMBL" id="SMG55920.1"/>
    </source>
</evidence>
<dbReference type="EMBL" id="FXAZ01000006">
    <property type="protein sequence ID" value="SMG55920.1"/>
    <property type="molecule type" value="Genomic_DNA"/>
</dbReference>
<dbReference type="InterPro" id="IPR036513">
    <property type="entry name" value="STAS_dom_sf"/>
</dbReference>
<gene>
    <name evidence="3" type="ORF">SAMN06295960_4042</name>
</gene>
<dbReference type="Proteomes" id="UP000193834">
    <property type="component" value="Unassembled WGS sequence"/>
</dbReference>